<name>U5D141_AMBTC</name>
<protein>
    <recommendedName>
        <fullName evidence="1">Protein kinase domain-containing protein</fullName>
    </recommendedName>
</protein>
<dbReference type="SUPFAM" id="SSF56112">
    <property type="entry name" value="Protein kinase-like (PK-like)"/>
    <property type="match status" value="1"/>
</dbReference>
<reference evidence="3" key="1">
    <citation type="journal article" date="2013" name="Science">
        <title>The Amborella genome and the evolution of flowering plants.</title>
        <authorList>
            <consortium name="Amborella Genome Project"/>
        </authorList>
    </citation>
    <scope>NUCLEOTIDE SEQUENCE [LARGE SCALE GENOMIC DNA]</scope>
</reference>
<dbReference type="Gene3D" id="1.10.510.10">
    <property type="entry name" value="Transferase(Phosphotransferase) domain 1"/>
    <property type="match status" value="1"/>
</dbReference>
<dbReference type="EMBL" id="KI392485">
    <property type="protein sequence ID" value="ERN16144.1"/>
    <property type="molecule type" value="Genomic_DNA"/>
</dbReference>
<dbReference type="Proteomes" id="UP000017836">
    <property type="component" value="Unassembled WGS sequence"/>
</dbReference>
<dbReference type="SMART" id="SM00220">
    <property type="entry name" value="S_TKc"/>
    <property type="match status" value="1"/>
</dbReference>
<dbReference type="InterPro" id="IPR001245">
    <property type="entry name" value="Ser-Thr/Tyr_kinase_cat_dom"/>
</dbReference>
<evidence type="ECO:0000313" key="3">
    <source>
        <dbReference type="Proteomes" id="UP000017836"/>
    </source>
</evidence>
<dbReference type="OMA" id="MLDESFI"/>
<dbReference type="InterPro" id="IPR051681">
    <property type="entry name" value="Ser/Thr_Kinases-Pseudokinases"/>
</dbReference>
<dbReference type="Gramene" id="ERN16144">
    <property type="protein sequence ID" value="ERN16144"/>
    <property type="gene ID" value="AMTR_s00030p00213170"/>
</dbReference>
<dbReference type="HOGENOM" id="CLU_000288_7_35_1"/>
<dbReference type="PRINTS" id="PR00109">
    <property type="entry name" value="TYRKINASE"/>
</dbReference>
<feature type="domain" description="Protein kinase" evidence="1">
    <location>
        <begin position="1"/>
        <end position="145"/>
    </location>
</feature>
<dbReference type="InterPro" id="IPR008271">
    <property type="entry name" value="Ser/Thr_kinase_AS"/>
</dbReference>
<gene>
    <name evidence="2" type="ORF">AMTR_s00030p00213170</name>
</gene>
<dbReference type="AlphaFoldDB" id="U5D141"/>
<evidence type="ECO:0000259" key="1">
    <source>
        <dbReference type="PROSITE" id="PS50011"/>
    </source>
</evidence>
<dbReference type="PROSITE" id="PS00108">
    <property type="entry name" value="PROTEIN_KINASE_ST"/>
    <property type="match status" value="1"/>
</dbReference>
<dbReference type="PANTHER" id="PTHR44329:SF73">
    <property type="entry name" value="OS01G0201200 PROTEIN"/>
    <property type="match status" value="1"/>
</dbReference>
<keyword evidence="3" id="KW-1185">Reference proteome</keyword>
<evidence type="ECO:0000313" key="2">
    <source>
        <dbReference type="EMBL" id="ERN16144.1"/>
    </source>
</evidence>
<dbReference type="eggNOG" id="KOG0192">
    <property type="taxonomic scope" value="Eukaryota"/>
</dbReference>
<dbReference type="GO" id="GO:0005524">
    <property type="term" value="F:ATP binding"/>
    <property type="evidence" value="ECO:0007669"/>
    <property type="project" value="InterPro"/>
</dbReference>
<organism evidence="2 3">
    <name type="scientific">Amborella trichopoda</name>
    <dbReference type="NCBI Taxonomy" id="13333"/>
    <lineage>
        <taxon>Eukaryota</taxon>
        <taxon>Viridiplantae</taxon>
        <taxon>Streptophyta</taxon>
        <taxon>Embryophyta</taxon>
        <taxon>Tracheophyta</taxon>
        <taxon>Spermatophyta</taxon>
        <taxon>Magnoliopsida</taxon>
        <taxon>Amborellales</taxon>
        <taxon>Amborellaceae</taxon>
        <taxon>Amborella</taxon>
    </lineage>
</organism>
<dbReference type="PANTHER" id="PTHR44329">
    <property type="entry name" value="SERINE/THREONINE-PROTEIN KINASE TNNI3K-RELATED"/>
    <property type="match status" value="1"/>
</dbReference>
<dbReference type="Pfam" id="PF07714">
    <property type="entry name" value="PK_Tyr_Ser-Thr"/>
    <property type="match status" value="1"/>
</dbReference>
<dbReference type="InterPro" id="IPR011009">
    <property type="entry name" value="Kinase-like_dom_sf"/>
</dbReference>
<proteinExistence type="predicted"/>
<dbReference type="GO" id="GO:0004672">
    <property type="term" value="F:protein kinase activity"/>
    <property type="evidence" value="ECO:0007669"/>
    <property type="project" value="InterPro"/>
</dbReference>
<dbReference type="PROSITE" id="PS50011">
    <property type="entry name" value="PROTEIN_KINASE_DOM"/>
    <property type="match status" value="1"/>
</dbReference>
<dbReference type="InterPro" id="IPR000719">
    <property type="entry name" value="Prot_kinase_dom"/>
</dbReference>
<dbReference type="STRING" id="13333.U5D141"/>
<sequence length="189" mass="21628">MEYVHSQGVIHRDLKPENMLFDEDMCLKIADFGIGCEEKHCDLLSEDPGTFRWMAPEMIKHKAYGRKVDVYSFGLVLWEMVTGTIPYEDMTPIQAAFAVVNKNLRPTIPLGCPSPLRALIEQCWSLLPEKRPEFWQIVKVLEQFESSLGKDGTLCLAQNVIAGQDHKKRLTNWLHKLTIANPELTSTRK</sequence>
<accession>U5D141</accession>